<accession>A0ABM8BF37</accession>
<dbReference type="Proteomes" id="UP001321741">
    <property type="component" value="Chromosome"/>
</dbReference>
<sequence length="254" mass="29159">MAERKFYYHHLTDDLVVSRQQDYQLPDNYSIFPTTSASKAWAKIIRLSGGLISLVYVRAIARIQIVGKEKLQLVSDQGYFIYGNHTQPFGDIVLPLSLVPWQNYYAIGAPANWGIPILGKLVLPYFALPVGQNLKQSGKLISAVTQVIQAKKTVVIYPEAHVWPYYTKIRPFTKTSMHFPVALHAPSFTMTTTYSRLHLGKRPRITVYIDGPFYPDRHLDKKQAQVQLHTQISAAMQRRAHLSNYQYYTYQRLV</sequence>
<name>A0ABM8BF37_9LACO</name>
<proteinExistence type="predicted"/>
<protein>
    <recommendedName>
        <fullName evidence="3">1-acyl-sn-glycerol-3-phosphate acyltransferase</fullName>
    </recommendedName>
</protein>
<organism evidence="1 2">
    <name type="scientific">Lactobacillus xylocopicola</name>
    <dbReference type="NCBI Taxonomy" id="2976676"/>
    <lineage>
        <taxon>Bacteria</taxon>
        <taxon>Bacillati</taxon>
        <taxon>Bacillota</taxon>
        <taxon>Bacilli</taxon>
        <taxon>Lactobacillales</taxon>
        <taxon>Lactobacillaceae</taxon>
        <taxon>Lactobacillus</taxon>
    </lineage>
</organism>
<dbReference type="EMBL" id="AP026803">
    <property type="protein sequence ID" value="BDR59820.1"/>
    <property type="molecule type" value="Genomic_DNA"/>
</dbReference>
<keyword evidence="2" id="KW-1185">Reference proteome</keyword>
<dbReference type="RefSeq" id="WP_317637548.1">
    <property type="nucleotide sequence ID" value="NZ_AP026803.1"/>
</dbReference>
<evidence type="ECO:0000313" key="2">
    <source>
        <dbReference type="Proteomes" id="UP001321741"/>
    </source>
</evidence>
<evidence type="ECO:0000313" key="1">
    <source>
        <dbReference type="EMBL" id="BDR59820.1"/>
    </source>
</evidence>
<gene>
    <name evidence="1" type="ORF">KIM322_00810</name>
</gene>
<reference evidence="1 2" key="1">
    <citation type="journal article" date="2023" name="Microbiol. Spectr.">
        <title>Symbiosis of Carpenter Bees with Uncharacterized Lactic Acid Bacteria Showing NAD Auxotrophy.</title>
        <authorList>
            <person name="Kawasaki S."/>
            <person name="Ozawa K."/>
            <person name="Mori T."/>
            <person name="Yamamoto A."/>
            <person name="Ito M."/>
            <person name="Ohkuma M."/>
            <person name="Sakamoto M."/>
            <person name="Matsutani M."/>
        </authorList>
    </citation>
    <scope>NUCLEOTIDE SEQUENCE [LARGE SCALE GENOMIC DNA]</scope>
    <source>
        <strain evidence="1 2">Kim32-2</strain>
    </source>
</reference>
<evidence type="ECO:0008006" key="3">
    <source>
        <dbReference type="Google" id="ProtNLM"/>
    </source>
</evidence>